<dbReference type="EMBL" id="CAHIKZ030001455">
    <property type="protein sequence ID" value="CAE1264767.1"/>
    <property type="molecule type" value="Genomic_DNA"/>
</dbReference>
<evidence type="ECO:0000259" key="1">
    <source>
        <dbReference type="Pfam" id="PF22066"/>
    </source>
</evidence>
<dbReference type="OrthoDB" id="10668440at2759"/>
<evidence type="ECO:0000313" key="2">
    <source>
        <dbReference type="EMBL" id="CAE1264767.1"/>
    </source>
</evidence>
<dbReference type="Pfam" id="PF22066">
    <property type="entry name" value="Cep192_D8"/>
    <property type="match status" value="1"/>
</dbReference>
<gene>
    <name evidence="2" type="ORF">SPHA_34343</name>
</gene>
<protein>
    <recommendedName>
        <fullName evidence="1">Cep192-like domain-containing protein</fullName>
    </recommendedName>
</protein>
<proteinExistence type="predicted"/>
<dbReference type="InterPro" id="IPR013783">
    <property type="entry name" value="Ig-like_fold"/>
</dbReference>
<reference evidence="2" key="1">
    <citation type="submission" date="2021-01" db="EMBL/GenBank/DDBJ databases">
        <authorList>
            <person name="Li R."/>
            <person name="Bekaert M."/>
        </authorList>
    </citation>
    <scope>NUCLEOTIDE SEQUENCE</scope>
    <source>
        <strain evidence="2">Farmed</strain>
    </source>
</reference>
<keyword evidence="3" id="KW-1185">Reference proteome</keyword>
<feature type="domain" description="Cep192-like" evidence="1">
    <location>
        <begin position="83"/>
        <end position="178"/>
    </location>
</feature>
<dbReference type="Proteomes" id="UP000597762">
    <property type="component" value="Unassembled WGS sequence"/>
</dbReference>
<comment type="caution">
    <text evidence="2">The sequence shown here is derived from an EMBL/GenBank/DDBJ whole genome shotgun (WGS) entry which is preliminary data.</text>
</comment>
<dbReference type="Gene3D" id="2.60.40.10">
    <property type="entry name" value="Immunoglobulins"/>
    <property type="match status" value="1"/>
</dbReference>
<evidence type="ECO:0000313" key="3">
    <source>
        <dbReference type="Proteomes" id="UP000597762"/>
    </source>
</evidence>
<sequence>MLFDKKFVCYHACELICQCANASSHQQPIVIPFLLQGFLTNDRCSLASLLSETAGSRSSMTSSLASSTEPSETSSSACCSHDQKIILQPDVLTFQPCPLGKLQQLKVKIKNRNDEPVKITVNGICEDDVFSVSVKSFMINGKKMVKLPIAFKPILKGFANRQIFFSSGTDSLKMQLFGVGV</sequence>
<name>A0A812CGC8_ACAPH</name>
<dbReference type="InterPro" id="IPR054088">
    <property type="entry name" value="Cep192-like_D8"/>
</dbReference>
<dbReference type="AlphaFoldDB" id="A0A812CGC8"/>
<organism evidence="2 3">
    <name type="scientific">Acanthosepion pharaonis</name>
    <name type="common">Pharaoh cuttlefish</name>
    <name type="synonym">Sepia pharaonis</name>
    <dbReference type="NCBI Taxonomy" id="158019"/>
    <lineage>
        <taxon>Eukaryota</taxon>
        <taxon>Metazoa</taxon>
        <taxon>Spiralia</taxon>
        <taxon>Lophotrochozoa</taxon>
        <taxon>Mollusca</taxon>
        <taxon>Cephalopoda</taxon>
        <taxon>Coleoidea</taxon>
        <taxon>Decapodiformes</taxon>
        <taxon>Sepiida</taxon>
        <taxon>Sepiina</taxon>
        <taxon>Sepiidae</taxon>
        <taxon>Acanthosepion</taxon>
    </lineage>
</organism>
<accession>A0A812CGC8</accession>